<sequence>MTDRSFILQKNGWRLGYKPRPVCDHFRGSVPELFVHSSWVFSPSCAGSRFSDLHVILPANPCQRLTIYNFLPLQSILRPDGDVVKRVVSLNPDL</sequence>
<comment type="caution">
    <text evidence="1">The sequence shown here is derived from an EMBL/GenBank/DDBJ whole genome shotgun (WGS) entry which is preliminary data.</text>
</comment>
<organism evidence="1 2">
    <name type="scientific">Anguilla anguilla</name>
    <name type="common">European freshwater eel</name>
    <name type="synonym">Muraena anguilla</name>
    <dbReference type="NCBI Taxonomy" id="7936"/>
    <lineage>
        <taxon>Eukaryota</taxon>
        <taxon>Metazoa</taxon>
        <taxon>Chordata</taxon>
        <taxon>Craniata</taxon>
        <taxon>Vertebrata</taxon>
        <taxon>Euteleostomi</taxon>
        <taxon>Actinopterygii</taxon>
        <taxon>Neopterygii</taxon>
        <taxon>Teleostei</taxon>
        <taxon>Anguilliformes</taxon>
        <taxon>Anguillidae</taxon>
        <taxon>Anguilla</taxon>
    </lineage>
</organism>
<dbReference type="AlphaFoldDB" id="A0A9D3M4I0"/>
<keyword evidence="2" id="KW-1185">Reference proteome</keyword>
<name>A0A9D3M4I0_ANGAN</name>
<protein>
    <submittedName>
        <fullName evidence="1">Uncharacterized protein</fullName>
    </submittedName>
</protein>
<dbReference type="EMBL" id="JAFIRN010000010">
    <property type="protein sequence ID" value="KAG5841507.1"/>
    <property type="molecule type" value="Genomic_DNA"/>
</dbReference>
<dbReference type="Proteomes" id="UP001044222">
    <property type="component" value="Chromosome 10"/>
</dbReference>
<evidence type="ECO:0000313" key="2">
    <source>
        <dbReference type="Proteomes" id="UP001044222"/>
    </source>
</evidence>
<evidence type="ECO:0000313" key="1">
    <source>
        <dbReference type="EMBL" id="KAG5841507.1"/>
    </source>
</evidence>
<accession>A0A9D3M4I0</accession>
<proteinExistence type="predicted"/>
<gene>
    <name evidence="1" type="ORF">ANANG_G00200250</name>
</gene>
<reference evidence="1" key="1">
    <citation type="submission" date="2021-01" db="EMBL/GenBank/DDBJ databases">
        <title>A chromosome-scale assembly of European eel, Anguilla anguilla.</title>
        <authorList>
            <person name="Henkel C."/>
            <person name="Jong-Raadsen S.A."/>
            <person name="Dufour S."/>
            <person name="Weltzien F.-A."/>
            <person name="Palstra A.P."/>
            <person name="Pelster B."/>
            <person name="Spaink H.P."/>
            <person name="Van Den Thillart G.E."/>
            <person name="Jansen H."/>
            <person name="Zahm M."/>
            <person name="Klopp C."/>
            <person name="Cedric C."/>
            <person name="Louis A."/>
            <person name="Berthelot C."/>
            <person name="Parey E."/>
            <person name="Roest Crollius H."/>
            <person name="Montfort J."/>
            <person name="Robinson-Rechavi M."/>
            <person name="Bucao C."/>
            <person name="Bouchez O."/>
            <person name="Gislard M."/>
            <person name="Lluch J."/>
            <person name="Milhes M."/>
            <person name="Lampietro C."/>
            <person name="Lopez Roques C."/>
            <person name="Donnadieu C."/>
            <person name="Braasch I."/>
            <person name="Desvignes T."/>
            <person name="Postlethwait J."/>
            <person name="Bobe J."/>
            <person name="Guiguen Y."/>
            <person name="Dirks R."/>
        </authorList>
    </citation>
    <scope>NUCLEOTIDE SEQUENCE</scope>
    <source>
        <strain evidence="1">Tag_6206</strain>
        <tissue evidence="1">Liver</tissue>
    </source>
</reference>